<dbReference type="GO" id="GO:0004386">
    <property type="term" value="F:helicase activity"/>
    <property type="evidence" value="ECO:0007669"/>
    <property type="project" value="UniProtKB-KW"/>
</dbReference>
<organism evidence="6 7">
    <name type="scientific">Chloriridovirus anopheles1</name>
    <dbReference type="NCBI Taxonomy" id="1465751"/>
    <lineage>
        <taxon>Viruses</taxon>
        <taxon>Varidnaviria</taxon>
        <taxon>Bamfordvirae</taxon>
        <taxon>Nucleocytoviricota</taxon>
        <taxon>Megaviricetes</taxon>
        <taxon>Pimascovirales</taxon>
        <taxon>Pimascovirales incertae sedis</taxon>
        <taxon>Iridoviridae</taxon>
        <taxon>Betairidovirinae</taxon>
        <taxon>Chloriridovirus</taxon>
    </lineage>
</organism>
<keyword evidence="7" id="KW-1185">Reference proteome</keyword>
<keyword evidence="6" id="KW-0347">Helicase</keyword>
<dbReference type="EMBL" id="KF938901">
    <property type="protein sequence ID" value="AHL67522.1"/>
    <property type="molecule type" value="Genomic_DNA"/>
</dbReference>
<dbReference type="InterPro" id="IPR051620">
    <property type="entry name" value="ORF904-like_C"/>
</dbReference>
<feature type="region of interest" description="Disordered" evidence="4">
    <location>
        <begin position="262"/>
        <end position="286"/>
    </location>
</feature>
<feature type="domain" description="SF3 helicase" evidence="5">
    <location>
        <begin position="397"/>
        <end position="562"/>
    </location>
</feature>
<dbReference type="PANTHER" id="PTHR35372">
    <property type="entry name" value="ATP BINDING PROTEIN-RELATED"/>
    <property type="match status" value="1"/>
</dbReference>
<dbReference type="KEGG" id="vg:18938184"/>
<dbReference type="RefSeq" id="YP_009021106.1">
    <property type="nucleotide sequence ID" value="NC_023848.1"/>
</dbReference>
<dbReference type="InterPro" id="IPR014819">
    <property type="entry name" value="PriCT_2"/>
</dbReference>
<dbReference type="Pfam" id="PF08706">
    <property type="entry name" value="D5_N"/>
    <property type="match status" value="1"/>
</dbReference>
<name>W8QRB7_9VIRU</name>
<dbReference type="Pfam" id="PF08707">
    <property type="entry name" value="PriCT_2"/>
    <property type="match status" value="1"/>
</dbReference>
<keyword evidence="3" id="KW-0067">ATP-binding</keyword>
<dbReference type="GeneID" id="18938184"/>
<protein>
    <submittedName>
        <fullName evidence="6">Putative helicase</fullName>
    </submittedName>
</protein>
<keyword evidence="1" id="KW-0547">Nucleotide-binding</keyword>
<evidence type="ECO:0000256" key="2">
    <source>
        <dbReference type="ARBA" id="ARBA00022801"/>
    </source>
</evidence>
<dbReference type="OrthoDB" id="987at10239"/>
<keyword evidence="2" id="KW-0378">Hydrolase</keyword>
<dbReference type="PANTHER" id="PTHR35372:SF2">
    <property type="entry name" value="SF3 HELICASE DOMAIN-CONTAINING PROTEIN"/>
    <property type="match status" value="1"/>
</dbReference>
<evidence type="ECO:0000256" key="3">
    <source>
        <dbReference type="ARBA" id="ARBA00022840"/>
    </source>
</evidence>
<evidence type="ECO:0000256" key="1">
    <source>
        <dbReference type="ARBA" id="ARBA00022741"/>
    </source>
</evidence>
<dbReference type="SMART" id="SM00885">
    <property type="entry name" value="D5_N"/>
    <property type="match status" value="1"/>
</dbReference>
<evidence type="ECO:0000313" key="7">
    <source>
        <dbReference type="Proteomes" id="UP000110868"/>
    </source>
</evidence>
<dbReference type="GO" id="GO:0016817">
    <property type="term" value="F:hydrolase activity, acting on acid anhydrides"/>
    <property type="evidence" value="ECO:0007669"/>
    <property type="project" value="InterPro"/>
</dbReference>
<dbReference type="InterPro" id="IPR014818">
    <property type="entry name" value="Phage/plasmid_primase_P4_C"/>
</dbReference>
<evidence type="ECO:0000259" key="5">
    <source>
        <dbReference type="PROSITE" id="PS51206"/>
    </source>
</evidence>
<dbReference type="InterPro" id="IPR014015">
    <property type="entry name" value="Helicase_SF3_DNA-vir"/>
</dbReference>
<accession>W8QRB7</accession>
<dbReference type="Gene3D" id="3.40.50.300">
    <property type="entry name" value="P-loop containing nucleotide triphosphate hydrolases"/>
    <property type="match status" value="1"/>
</dbReference>
<dbReference type="InterPro" id="IPR027417">
    <property type="entry name" value="P-loop_NTPase"/>
</dbReference>
<proteinExistence type="predicted"/>
<sequence length="714" mass="82809">MDTLDIYDAFSQEPFFNGNEEPIKVTPDNVHSLLPQLLSVSSIKKRVFNLKTPEDLRPPTKIYLKQKLKDMDKMDTETIKKNLIQAKSLVKLLKPDRADNYNTWWDIGIILFNIGQGCDEAFKIWDKWSSKSDNYDEDACLEVWGDMEKRKSYGTKGMGSLKYYARVDNPQGYTQLVESMHGLDLNQDFVRTKILTTDAPLARLLLDIYSGEYIFSDVGWYRFNGTIWLPIKVLQNFRYKLEAVAAKYAQFHTKIIDILYPDQDDTQDSGEGSSDNDSSDDDDDKHKLTKKSKVILSKKLTEINRAINKLENFASQTGVLKMCEVLFYDENFYDQLDQNPQLIAFKNGVFDLETLTFRDGLQTDYLSKTLGVEYKQVDDSSIQKLKSFFEKIFPDASVRKYFIEQSCELFRGGNRDKIAMFWTGTGNNGKSVTQKLFETMIGKKLAIKLSTSVLTDRIQPGQPNPQITRLRGSVRWGVFDEIRKSEQIDCGSLKLLTGGDSLPCRDLFQRGQDSDDFTPMFKFLCICNQLPALKDVDDATWERIRIIPFESKFVSKAKCPKTIQEQEQRKMFLCDTEITLPKRMEELAEALGWYLIQVLKEKEERRRNGTYESIIPDKVNEAKLQYQIKCDLLLNFMEDTYIKTGDDKHKMTFDQMFVSFRAWYTDSFVDKKIPFNKQEFIEVIKNKHGLLQSDKVLKGYIYNRKCDDSDSDNE</sequence>
<dbReference type="Proteomes" id="UP000110868">
    <property type="component" value="Segment"/>
</dbReference>
<evidence type="ECO:0000313" key="6">
    <source>
        <dbReference type="EMBL" id="AHL67522.1"/>
    </source>
</evidence>
<dbReference type="GO" id="GO:0005524">
    <property type="term" value="F:ATP binding"/>
    <property type="evidence" value="ECO:0007669"/>
    <property type="project" value="UniProtKB-KW"/>
</dbReference>
<gene>
    <name evidence="6" type="ORF">AMIV_023</name>
</gene>
<dbReference type="PROSITE" id="PS51206">
    <property type="entry name" value="SF3_HELICASE_1"/>
    <property type="match status" value="1"/>
</dbReference>
<reference evidence="6 7" key="1">
    <citation type="submission" date="2013-12" db="EMBL/GenBank/DDBJ databases">
        <authorList>
            <person name="Tong Y."/>
            <person name="Zhang J."/>
            <person name="Huang Y."/>
            <person name="Li S."/>
            <person name="Pei G."/>
            <person name="Zhang Z."/>
            <person name="Mi Z."/>
            <person name="An X."/>
        </authorList>
    </citation>
    <scope>NUCLEOTIDE SEQUENCE [LARGE SCALE GENOMIC DNA]</scope>
    <source>
        <strain evidence="6">AMIV</strain>
    </source>
</reference>
<evidence type="ECO:0000256" key="4">
    <source>
        <dbReference type="SAM" id="MobiDB-lite"/>
    </source>
</evidence>